<dbReference type="EMBL" id="UGHH01000002">
    <property type="protein sequence ID" value="STO64774.1"/>
    <property type="molecule type" value="Genomic_DNA"/>
</dbReference>
<dbReference type="Proteomes" id="UP000254867">
    <property type="component" value="Unassembled WGS sequence"/>
</dbReference>
<name>A0A377I2T7_HAEPH</name>
<proteinExistence type="predicted"/>
<dbReference type="AlphaFoldDB" id="A0A377I2T7"/>
<reference evidence="1 2" key="1">
    <citation type="submission" date="2018-06" db="EMBL/GenBank/DDBJ databases">
        <authorList>
            <consortium name="Pathogen Informatics"/>
            <person name="Doyle S."/>
        </authorList>
    </citation>
    <scope>NUCLEOTIDE SEQUENCE [LARGE SCALE GENOMIC DNA]</scope>
    <source>
        <strain evidence="1 2">NCTC10794</strain>
    </source>
</reference>
<organism evidence="1 2">
    <name type="scientific">Haemophilus parahaemolyticus</name>
    <dbReference type="NCBI Taxonomy" id="735"/>
    <lineage>
        <taxon>Bacteria</taxon>
        <taxon>Pseudomonadati</taxon>
        <taxon>Pseudomonadota</taxon>
        <taxon>Gammaproteobacteria</taxon>
        <taxon>Pasteurellales</taxon>
        <taxon>Pasteurellaceae</taxon>
        <taxon>Haemophilus</taxon>
    </lineage>
</organism>
<evidence type="ECO:0000313" key="2">
    <source>
        <dbReference type="Proteomes" id="UP000254867"/>
    </source>
</evidence>
<evidence type="ECO:0000313" key="1">
    <source>
        <dbReference type="EMBL" id="STO64774.1"/>
    </source>
</evidence>
<gene>
    <name evidence="1" type="ORF">NCTC10794_01851</name>
</gene>
<dbReference type="RefSeq" id="WP_258790075.1">
    <property type="nucleotide sequence ID" value="NZ_UGHH01000002.1"/>
</dbReference>
<accession>A0A377I2T7</accession>
<protein>
    <submittedName>
        <fullName evidence="1">Uncharacterized protein</fullName>
    </submittedName>
</protein>
<sequence>MKKLLHRLKRWWAKRQFRQQKPVVAERRDYLKAAIKQGRRDD</sequence>